<name>A0AAV7LGS9_PLEWA</name>
<dbReference type="AlphaFoldDB" id="A0AAV7LGS9"/>
<accession>A0AAV7LGS9</accession>
<dbReference type="Proteomes" id="UP001066276">
    <property type="component" value="Chromosome 11"/>
</dbReference>
<gene>
    <name evidence="1" type="ORF">NDU88_003339</name>
</gene>
<evidence type="ECO:0000313" key="2">
    <source>
        <dbReference type="Proteomes" id="UP001066276"/>
    </source>
</evidence>
<organism evidence="1 2">
    <name type="scientific">Pleurodeles waltl</name>
    <name type="common">Iberian ribbed newt</name>
    <dbReference type="NCBI Taxonomy" id="8319"/>
    <lineage>
        <taxon>Eukaryota</taxon>
        <taxon>Metazoa</taxon>
        <taxon>Chordata</taxon>
        <taxon>Craniata</taxon>
        <taxon>Vertebrata</taxon>
        <taxon>Euteleostomi</taxon>
        <taxon>Amphibia</taxon>
        <taxon>Batrachia</taxon>
        <taxon>Caudata</taxon>
        <taxon>Salamandroidea</taxon>
        <taxon>Salamandridae</taxon>
        <taxon>Pleurodelinae</taxon>
        <taxon>Pleurodeles</taxon>
    </lineage>
</organism>
<sequence>MRRTVLYSRHRKSGASTAVLVLPSATPGERSERGQRDETVAARVPPRWGLYCLKKKNSMLYLRHRKSGASAAVLVLPRATPGERSERGQRDETVAARVPPRYAFGDRGHFYLK</sequence>
<reference evidence="1" key="1">
    <citation type="journal article" date="2022" name="bioRxiv">
        <title>Sequencing and chromosome-scale assembly of the giantPleurodeles waltlgenome.</title>
        <authorList>
            <person name="Brown T."/>
            <person name="Elewa A."/>
            <person name="Iarovenko S."/>
            <person name="Subramanian E."/>
            <person name="Araus A.J."/>
            <person name="Petzold A."/>
            <person name="Susuki M."/>
            <person name="Suzuki K.-i.T."/>
            <person name="Hayashi T."/>
            <person name="Toyoda A."/>
            <person name="Oliveira C."/>
            <person name="Osipova E."/>
            <person name="Leigh N.D."/>
            <person name="Simon A."/>
            <person name="Yun M.H."/>
        </authorList>
    </citation>
    <scope>NUCLEOTIDE SEQUENCE</scope>
    <source>
        <strain evidence="1">20211129_DDA</strain>
        <tissue evidence="1">Liver</tissue>
    </source>
</reference>
<keyword evidence="2" id="KW-1185">Reference proteome</keyword>
<protein>
    <submittedName>
        <fullName evidence="1">Uncharacterized protein</fullName>
    </submittedName>
</protein>
<evidence type="ECO:0000313" key="1">
    <source>
        <dbReference type="EMBL" id="KAJ1090204.1"/>
    </source>
</evidence>
<comment type="caution">
    <text evidence="1">The sequence shown here is derived from an EMBL/GenBank/DDBJ whole genome shotgun (WGS) entry which is preliminary data.</text>
</comment>
<dbReference type="EMBL" id="JANPWB010000015">
    <property type="protein sequence ID" value="KAJ1090204.1"/>
    <property type="molecule type" value="Genomic_DNA"/>
</dbReference>
<proteinExistence type="predicted"/>